<feature type="region of interest" description="Disordered" evidence="1">
    <location>
        <begin position="16"/>
        <end position="90"/>
    </location>
</feature>
<evidence type="ECO:0000313" key="3">
    <source>
        <dbReference type="Proteomes" id="UP000783742"/>
    </source>
</evidence>
<feature type="compositionally biased region" description="Acidic residues" evidence="1">
    <location>
        <begin position="24"/>
        <end position="90"/>
    </location>
</feature>
<name>A0ABS6FHS2_9FIRM</name>
<accession>A0ABS6FHS2</accession>
<proteinExistence type="predicted"/>
<reference evidence="2 3" key="1">
    <citation type="submission" date="2021-06" db="EMBL/GenBank/DDBJ databases">
        <authorList>
            <person name="Sun Q."/>
            <person name="Li D."/>
        </authorList>
    </citation>
    <scope>NUCLEOTIDE SEQUENCE [LARGE SCALE GENOMIC DNA]</scope>
    <source>
        <strain evidence="2 3">MSJ-1</strain>
    </source>
</reference>
<evidence type="ECO:0000256" key="1">
    <source>
        <dbReference type="SAM" id="MobiDB-lite"/>
    </source>
</evidence>
<dbReference type="RefSeq" id="WP_216549352.1">
    <property type="nucleotide sequence ID" value="NZ_JAHLQO010000004.1"/>
</dbReference>
<dbReference type="Proteomes" id="UP000783742">
    <property type="component" value="Unassembled WGS sequence"/>
</dbReference>
<keyword evidence="3" id="KW-1185">Reference proteome</keyword>
<protein>
    <submittedName>
        <fullName evidence="2">Uncharacterized protein</fullName>
    </submittedName>
</protein>
<dbReference type="EMBL" id="JAHLQO010000004">
    <property type="protein sequence ID" value="MBU5669521.1"/>
    <property type="molecule type" value="Genomic_DNA"/>
</dbReference>
<sequence length="252" mass="29114">MNKKYKDLDQAIDELLKSTKAENLDEDLEDEELEEPTETVEDEVEKAEDDTDELEDEPTDETEEKIEDEPLEEEEEVEEEPVDEVEEDGYMELDEVVEEVTNRIMDNIKDYINEILENKEEDKEEETTVDELATTVEKSLDIIKLLNEKIDAEIADRKEDNIVKGLSAKVDNLDKLVKSRKSYSNNKNLEVIERFDEKRDVEDLSKSERVDILSRAFQAGNKDINLVDITNAELGRTLSNNAIRVLRNSIGK</sequence>
<gene>
    <name evidence="2" type="ORF">KQI68_06670</name>
</gene>
<evidence type="ECO:0000313" key="2">
    <source>
        <dbReference type="EMBL" id="MBU5669521.1"/>
    </source>
</evidence>
<comment type="caution">
    <text evidence="2">The sequence shown here is derived from an EMBL/GenBank/DDBJ whole genome shotgun (WGS) entry which is preliminary data.</text>
</comment>
<organism evidence="2 3">
    <name type="scientific">Peptoniphilus ovalis</name>
    <dbReference type="NCBI Taxonomy" id="2841503"/>
    <lineage>
        <taxon>Bacteria</taxon>
        <taxon>Bacillati</taxon>
        <taxon>Bacillota</taxon>
        <taxon>Tissierellia</taxon>
        <taxon>Tissierellales</taxon>
        <taxon>Peptoniphilaceae</taxon>
        <taxon>Peptoniphilus</taxon>
    </lineage>
</organism>